<evidence type="ECO:0000256" key="1">
    <source>
        <dbReference type="ARBA" id="ARBA00005446"/>
    </source>
</evidence>
<proteinExistence type="inferred from homology"/>
<evidence type="ECO:0000313" key="9">
    <source>
        <dbReference type="EMBL" id="GAB1319828.1"/>
    </source>
</evidence>
<evidence type="ECO:0000256" key="2">
    <source>
        <dbReference type="ARBA" id="ARBA00022741"/>
    </source>
</evidence>
<feature type="compositionally biased region" description="Polar residues" evidence="6">
    <location>
        <begin position="1"/>
        <end position="10"/>
    </location>
</feature>
<dbReference type="PANTHER" id="PTHR13710:SF120">
    <property type="entry name" value="BIFUNCTIONAL 3'-5' EXONUCLEASE_ATP-DEPENDENT HELICASE WRN"/>
    <property type="match status" value="1"/>
</dbReference>
<gene>
    <name evidence="9" type="ORF">MFIFM68171_10038</name>
</gene>
<feature type="compositionally biased region" description="Acidic residues" evidence="6">
    <location>
        <begin position="683"/>
        <end position="693"/>
    </location>
</feature>
<comment type="similarity">
    <text evidence="1">Belongs to the helicase family. RecQ subfamily.</text>
</comment>
<dbReference type="GeneID" id="98180780"/>
<organism evidence="9 10">
    <name type="scientific">Madurella fahalii</name>
    <dbReference type="NCBI Taxonomy" id="1157608"/>
    <lineage>
        <taxon>Eukaryota</taxon>
        <taxon>Fungi</taxon>
        <taxon>Dikarya</taxon>
        <taxon>Ascomycota</taxon>
        <taxon>Pezizomycotina</taxon>
        <taxon>Sordariomycetes</taxon>
        <taxon>Sordariomycetidae</taxon>
        <taxon>Sordariales</taxon>
        <taxon>Sordariales incertae sedis</taxon>
        <taxon>Madurella</taxon>
    </lineage>
</organism>
<protein>
    <recommendedName>
        <fullName evidence="5">DNA 3'-5' helicase</fullName>
        <ecNumber evidence="5">5.6.2.4</ecNumber>
    </recommendedName>
</protein>
<dbReference type="PROSITE" id="PS51194">
    <property type="entry name" value="HELICASE_CTER"/>
    <property type="match status" value="1"/>
</dbReference>
<dbReference type="SMART" id="SM00490">
    <property type="entry name" value="HELICc"/>
    <property type="match status" value="1"/>
</dbReference>
<dbReference type="InterPro" id="IPR027417">
    <property type="entry name" value="P-loop_NTPase"/>
</dbReference>
<dbReference type="SUPFAM" id="SSF52540">
    <property type="entry name" value="P-loop containing nucleoside triphosphate hydrolases"/>
    <property type="match status" value="1"/>
</dbReference>
<evidence type="ECO:0000256" key="5">
    <source>
        <dbReference type="ARBA" id="ARBA00034808"/>
    </source>
</evidence>
<dbReference type="PANTHER" id="PTHR13710">
    <property type="entry name" value="DNA HELICASE RECQ FAMILY MEMBER"/>
    <property type="match status" value="1"/>
</dbReference>
<dbReference type="Pfam" id="PF00270">
    <property type="entry name" value="DEAD"/>
    <property type="match status" value="1"/>
</dbReference>
<feature type="region of interest" description="Disordered" evidence="6">
    <location>
        <begin position="683"/>
        <end position="702"/>
    </location>
</feature>
<keyword evidence="3" id="KW-0067">ATP-binding</keyword>
<feature type="domain" description="Helicase ATP-binding" evidence="7">
    <location>
        <begin position="91"/>
        <end position="272"/>
    </location>
</feature>
<evidence type="ECO:0000313" key="10">
    <source>
        <dbReference type="Proteomes" id="UP001628179"/>
    </source>
</evidence>
<dbReference type="InterPro" id="IPR014001">
    <property type="entry name" value="Helicase_ATP-bd"/>
</dbReference>
<comment type="catalytic activity">
    <reaction evidence="4">
        <text>Couples ATP hydrolysis with the unwinding of duplex DNA by translocating in the 3'-5' direction.</text>
        <dbReference type="EC" id="5.6.2.4"/>
    </reaction>
</comment>
<name>A0ABQ0GQ16_9PEZI</name>
<accession>A0ABQ0GQ16</accession>
<keyword evidence="10" id="KW-1185">Reference proteome</keyword>
<dbReference type="EMBL" id="BAAFSV010000006">
    <property type="protein sequence ID" value="GAB1319828.1"/>
    <property type="molecule type" value="Genomic_DNA"/>
</dbReference>
<dbReference type="Proteomes" id="UP001628179">
    <property type="component" value="Unassembled WGS sequence"/>
</dbReference>
<dbReference type="PROSITE" id="PS51192">
    <property type="entry name" value="HELICASE_ATP_BIND_1"/>
    <property type="match status" value="1"/>
</dbReference>
<reference evidence="9 10" key="1">
    <citation type="submission" date="2024-09" db="EMBL/GenBank/DDBJ databases">
        <title>Itraconazole resistance in Madurella fahalii resulting from another homologue of gene encoding cytochrome P450 14-alpha sterol demethylase (CYP51).</title>
        <authorList>
            <person name="Yoshioka I."/>
            <person name="Fahal A.H."/>
            <person name="Kaneko S."/>
            <person name="Yaguchi T."/>
        </authorList>
    </citation>
    <scope>NUCLEOTIDE SEQUENCE [LARGE SCALE GENOMIC DNA]</scope>
    <source>
        <strain evidence="9 10">IFM 68171</strain>
    </source>
</reference>
<evidence type="ECO:0000256" key="6">
    <source>
        <dbReference type="SAM" id="MobiDB-lite"/>
    </source>
</evidence>
<dbReference type="InterPro" id="IPR001650">
    <property type="entry name" value="Helicase_C-like"/>
</dbReference>
<sequence>MVASPTFSGNESDKDYQTAESDVENIVLSTEVSPLKRKGSDPAGPLDKRARRLAPGNPFQEDEAQRLIVLNKILRERFGHTSFRYQQQEVIESVLDGNNTLVVFPTGAGKSLCFQIPALAFEEFDDESRRGKHGITVVISPLLALIKDQVDSLKRKGIAAGALDSTQTAEEYHQTRAAIKAGTLRIVYCSPEKLNTKGFVRRLKQTPGGVRLVAVDEAHCVSEWGHAFRPDYLKVARFVKQVEAERVVCLTATATAAVTESICEAFQIDNGFEVVPEHGQGILAQSELLADSCNGQIGGHHSNRPPPMLQLRRAGHGNSGNVFRMLPHRSNLWLGVEYAKDYQAKVAKAISYVQQNPGPTIIYALFVRHVEDITQRLKKAGHKAESFYAKMPITRKRQAQEAFMAGKIRIIVCTVAFGLGIDKADIRNIIQIGLPRSVEEYSQQCGRAGRDGLPAKCVLYIQPDDYELRKTLETGGFPSQYAVRSLLGDLFEVRCRALEAGNILTINQHEQVNKSSDKNKRIDAWTIEYVYAALELRFGILHHAPRREVAGQTRDDTVSYLEQYGYNAKFRLRVAPRDVNVDKVAGDIWSEMKTRLDERIWRAAQMMQLATGKRCIALGLAEHFGAGLPEGALSCKNCSVCARHAHVLQPQGFEQEVLRCSQLAMAKGKGAKWRFSQVPIVEAESESEDDEGVAEALDQRQS</sequence>
<dbReference type="SMART" id="SM00487">
    <property type="entry name" value="DEXDc"/>
    <property type="match status" value="1"/>
</dbReference>
<comment type="caution">
    <text evidence="9">The sequence shown here is derived from an EMBL/GenBank/DDBJ whole genome shotgun (WGS) entry which is preliminary data.</text>
</comment>
<evidence type="ECO:0000256" key="3">
    <source>
        <dbReference type="ARBA" id="ARBA00022840"/>
    </source>
</evidence>
<dbReference type="RefSeq" id="XP_070921558.1">
    <property type="nucleotide sequence ID" value="XM_071065457.1"/>
</dbReference>
<feature type="region of interest" description="Disordered" evidence="6">
    <location>
        <begin position="1"/>
        <end position="57"/>
    </location>
</feature>
<dbReference type="Gene3D" id="3.40.50.300">
    <property type="entry name" value="P-loop containing nucleotide triphosphate hydrolases"/>
    <property type="match status" value="2"/>
</dbReference>
<feature type="domain" description="Helicase C-terminal" evidence="8">
    <location>
        <begin position="345"/>
        <end position="499"/>
    </location>
</feature>
<dbReference type="Pfam" id="PF00271">
    <property type="entry name" value="Helicase_C"/>
    <property type="match status" value="1"/>
</dbReference>
<keyword evidence="2" id="KW-0547">Nucleotide-binding</keyword>
<dbReference type="InterPro" id="IPR011545">
    <property type="entry name" value="DEAD/DEAH_box_helicase_dom"/>
</dbReference>
<evidence type="ECO:0000256" key="4">
    <source>
        <dbReference type="ARBA" id="ARBA00034617"/>
    </source>
</evidence>
<evidence type="ECO:0000259" key="8">
    <source>
        <dbReference type="PROSITE" id="PS51194"/>
    </source>
</evidence>
<evidence type="ECO:0000259" key="7">
    <source>
        <dbReference type="PROSITE" id="PS51192"/>
    </source>
</evidence>
<dbReference type="EC" id="5.6.2.4" evidence="5"/>